<reference evidence="1" key="2">
    <citation type="submission" date="2016-05" db="EMBL/GenBank/DDBJ databases">
        <authorList>
            <person name="Lavstsen T."/>
            <person name="Jespersen J.S."/>
        </authorList>
    </citation>
    <scope>NUCLEOTIDE SEQUENCE [LARGE SCALE GENOMIC DNA]</scope>
</reference>
<dbReference type="EMBL" id="FLQV01001516">
    <property type="protein sequence ID" value="SBS99792.1"/>
    <property type="molecule type" value="Genomic_DNA"/>
</dbReference>
<dbReference type="Proteomes" id="UP000078560">
    <property type="component" value="Unassembled WGS sequence"/>
</dbReference>
<dbReference type="EMBL" id="FLQU01001325">
    <property type="protein sequence ID" value="SBS92599.1"/>
    <property type="molecule type" value="Genomic_DNA"/>
</dbReference>
<sequence length="73" mass="8146">MIRVHGEWVNCTGGRAKFSLLAANFISFPYVFKTLITFPHSHESFPENPPPLHTLVKCRVVEASLVNSKSFSG</sequence>
<proteinExistence type="predicted"/>
<evidence type="ECO:0000313" key="2">
    <source>
        <dbReference type="EMBL" id="SBS99792.1"/>
    </source>
</evidence>
<reference evidence="3 4" key="1">
    <citation type="submission" date="2016-05" db="EMBL/GenBank/DDBJ databases">
        <authorList>
            <person name="Naeem Raeece"/>
        </authorList>
    </citation>
    <scope>NUCLEOTIDE SEQUENCE [LARGE SCALE GENOMIC DNA]</scope>
</reference>
<evidence type="ECO:0000313" key="4">
    <source>
        <dbReference type="Proteomes" id="UP000078560"/>
    </source>
</evidence>
<gene>
    <name evidence="2" type="ORF">POVCU1_055080</name>
    <name evidence="1" type="ORF">POVCU2_0075110</name>
</gene>
<organism evidence="1 4">
    <name type="scientific">Plasmodium ovale curtisi</name>
    <dbReference type="NCBI Taxonomy" id="864141"/>
    <lineage>
        <taxon>Eukaryota</taxon>
        <taxon>Sar</taxon>
        <taxon>Alveolata</taxon>
        <taxon>Apicomplexa</taxon>
        <taxon>Aconoidasida</taxon>
        <taxon>Haemosporida</taxon>
        <taxon>Plasmodiidae</taxon>
        <taxon>Plasmodium</taxon>
        <taxon>Plasmodium (Plasmodium)</taxon>
    </lineage>
</organism>
<evidence type="ECO:0000313" key="3">
    <source>
        <dbReference type="Proteomes" id="UP000078546"/>
    </source>
</evidence>
<dbReference type="Proteomes" id="UP000078546">
    <property type="component" value="Unassembled WGS sequence"/>
</dbReference>
<name>A0A1A8WI43_PLAOA</name>
<evidence type="ECO:0000313" key="1">
    <source>
        <dbReference type="EMBL" id="SBS92599.1"/>
    </source>
</evidence>
<dbReference type="AlphaFoldDB" id="A0A1A8WI43"/>
<accession>A0A1A8WI43</accession>
<protein>
    <submittedName>
        <fullName evidence="1">Uncharacterized protein</fullName>
    </submittedName>
</protein>